<dbReference type="AlphaFoldDB" id="A0A399D0L5"/>
<proteinExistence type="predicted"/>
<evidence type="ECO:0008006" key="3">
    <source>
        <dbReference type="Google" id="ProtNLM"/>
    </source>
</evidence>
<comment type="caution">
    <text evidence="1">The sequence shown here is derived from an EMBL/GenBank/DDBJ whole genome shotgun (WGS) entry which is preliminary data.</text>
</comment>
<evidence type="ECO:0000313" key="1">
    <source>
        <dbReference type="EMBL" id="RIH64191.1"/>
    </source>
</evidence>
<protein>
    <recommendedName>
        <fullName evidence="3">L-2-amino-thiazoline-4-carboxylic acid hydrolase</fullName>
    </recommendedName>
</protein>
<reference evidence="1 2" key="1">
    <citation type="journal article" date="2015" name="Int. J. Syst. Evol. Microbiol.">
        <title>Mariniphaga sediminis sp. nov., isolated from coastal sediment.</title>
        <authorList>
            <person name="Wang F.Q."/>
            <person name="Shen Q.Y."/>
            <person name="Chen G.J."/>
            <person name="Du Z.J."/>
        </authorList>
    </citation>
    <scope>NUCLEOTIDE SEQUENCE [LARGE SCALE GENOMIC DNA]</scope>
    <source>
        <strain evidence="1 2">SY21</strain>
    </source>
</reference>
<organism evidence="1 2">
    <name type="scientific">Mariniphaga sediminis</name>
    <dbReference type="NCBI Taxonomy" id="1628158"/>
    <lineage>
        <taxon>Bacteria</taxon>
        <taxon>Pseudomonadati</taxon>
        <taxon>Bacteroidota</taxon>
        <taxon>Bacteroidia</taxon>
        <taxon>Marinilabiliales</taxon>
        <taxon>Prolixibacteraceae</taxon>
        <taxon>Mariniphaga</taxon>
    </lineage>
</organism>
<dbReference type="Proteomes" id="UP000266441">
    <property type="component" value="Unassembled WGS sequence"/>
</dbReference>
<evidence type="ECO:0000313" key="2">
    <source>
        <dbReference type="Proteomes" id="UP000266441"/>
    </source>
</evidence>
<sequence length="143" mass="16389">MISCTEFIPAYSEGFKFIENLGGRKELEKFWSELSDLYLTDSLQRLMQEKGLAGCYDYWSHSLNEEAADFTMILDEDKGEFSIDLHKCPSKGMLLELKHMTPYHSYCDHCPALYKPIAEGLGYTYTSEIDCDNASCKITIKKP</sequence>
<dbReference type="EMBL" id="QWET01000012">
    <property type="protein sequence ID" value="RIH64191.1"/>
    <property type="molecule type" value="Genomic_DNA"/>
</dbReference>
<dbReference type="RefSeq" id="WP_119350879.1">
    <property type="nucleotide sequence ID" value="NZ_QWET01000012.1"/>
</dbReference>
<dbReference type="OrthoDB" id="1119271at2"/>
<keyword evidence="2" id="KW-1185">Reference proteome</keyword>
<name>A0A399D0L5_9BACT</name>
<gene>
    <name evidence="1" type="ORF">D1164_15280</name>
</gene>
<accession>A0A399D0L5</accession>